<evidence type="ECO:0000313" key="1">
    <source>
        <dbReference type="EMBL" id="ALH82923.1"/>
    </source>
</evidence>
<proteinExistence type="predicted"/>
<dbReference type="KEGG" id="smag:AN936_21960"/>
<sequence>MKHRPLSDLTVQRIARGIALLLGVRPTPADPEPRDESGRYISPHRLAVRAKCREQCAKIGREVPEALR</sequence>
<reference evidence="1 2" key="1">
    <citation type="journal article" date="2015" name="Genome Announc.">
        <title>Complete Genome Sequence of Polypropylene Glycol- and Polyethylene Glycol-Degrading Sphingopyxis macrogoltabida Strain EY-1.</title>
        <authorList>
            <person name="Ohtsubo Y."/>
            <person name="Nagata Y."/>
            <person name="Numata M."/>
            <person name="Tsuchikane K."/>
            <person name="Hosoyama A."/>
            <person name="Yamazoe A."/>
            <person name="Tsuda M."/>
            <person name="Fujita N."/>
            <person name="Kawai F."/>
        </authorList>
    </citation>
    <scope>NUCLEOTIDE SEQUENCE [LARGE SCALE GENOMIC DNA]</scope>
    <source>
        <strain evidence="1 2">EY-1</strain>
    </source>
</reference>
<dbReference type="RefSeq" id="WP_054589900.1">
    <property type="nucleotide sequence ID" value="NZ_CP012700.1"/>
</dbReference>
<accession>A0A0N7GT99</accession>
<organism evidence="1 2">
    <name type="scientific">Sphingopyxis macrogoltabida</name>
    <name type="common">Sphingomonas macrogoltabidus</name>
    <dbReference type="NCBI Taxonomy" id="33050"/>
    <lineage>
        <taxon>Bacteria</taxon>
        <taxon>Pseudomonadati</taxon>
        <taxon>Pseudomonadota</taxon>
        <taxon>Alphaproteobacteria</taxon>
        <taxon>Sphingomonadales</taxon>
        <taxon>Sphingomonadaceae</taxon>
        <taxon>Sphingopyxis</taxon>
    </lineage>
</organism>
<name>A0A0N7GT99_SPHMC</name>
<dbReference type="AlphaFoldDB" id="A0A0N7GT99"/>
<gene>
    <name evidence="1" type="ORF">AN936_21960</name>
</gene>
<evidence type="ECO:0000313" key="2">
    <source>
        <dbReference type="Proteomes" id="UP000058074"/>
    </source>
</evidence>
<dbReference type="PATRIC" id="fig|33050.5.peg.4547"/>
<dbReference type="Proteomes" id="UP000058074">
    <property type="component" value="Chromosome"/>
</dbReference>
<dbReference type="EMBL" id="CP012700">
    <property type="protein sequence ID" value="ALH82923.1"/>
    <property type="molecule type" value="Genomic_DNA"/>
</dbReference>
<dbReference type="OrthoDB" id="9945166at2"/>
<protein>
    <submittedName>
        <fullName evidence="1">Uncharacterized protein</fullName>
    </submittedName>
</protein>